<dbReference type="GO" id="GO:0016829">
    <property type="term" value="F:lyase activity"/>
    <property type="evidence" value="ECO:0007669"/>
    <property type="project" value="UniProtKB-KW"/>
</dbReference>
<keyword evidence="4" id="KW-1015">Disulfide bond</keyword>
<reference evidence="7" key="1">
    <citation type="submission" date="2023-03" db="EMBL/GenBank/DDBJ databases">
        <title>Massive genome expansion in bonnet fungi (Mycena s.s.) driven by repeated elements and novel gene families across ecological guilds.</title>
        <authorList>
            <consortium name="Lawrence Berkeley National Laboratory"/>
            <person name="Harder C.B."/>
            <person name="Miyauchi S."/>
            <person name="Viragh M."/>
            <person name="Kuo A."/>
            <person name="Thoen E."/>
            <person name="Andreopoulos B."/>
            <person name="Lu D."/>
            <person name="Skrede I."/>
            <person name="Drula E."/>
            <person name="Henrissat B."/>
            <person name="Morin E."/>
            <person name="Kohler A."/>
            <person name="Barry K."/>
            <person name="LaButti K."/>
            <person name="Morin E."/>
            <person name="Salamov A."/>
            <person name="Lipzen A."/>
            <person name="Mereny Z."/>
            <person name="Hegedus B."/>
            <person name="Baldrian P."/>
            <person name="Stursova M."/>
            <person name="Weitz H."/>
            <person name="Taylor A."/>
            <person name="Grigoriev I.V."/>
            <person name="Nagy L.G."/>
            <person name="Martin F."/>
            <person name="Kauserud H."/>
        </authorList>
    </citation>
    <scope>NUCLEOTIDE SEQUENCE</scope>
    <source>
        <strain evidence="7">CBHHK182m</strain>
    </source>
</reference>
<keyword evidence="8" id="KW-1185">Reference proteome</keyword>
<dbReference type="InterPro" id="IPR000026">
    <property type="entry name" value="N1-like"/>
</dbReference>
<sequence length="129" mass="13311">MFPSCALITATILASLAFATPIAGPSGPVMCGTNVYSAAQLSSALTMGYSRLTSPIDSFPHIFNNGEGLPVTPSCSSSRLFEYPLVTGRTYSGGDPGPDRVVFSATGWYCTVMTHSGVGGNKLTSCMSA</sequence>
<name>A0AAD7H5N2_9AGAR</name>
<keyword evidence="6" id="KW-0732">Signal</keyword>
<dbReference type="EMBL" id="JARKIB010000354">
    <property type="protein sequence ID" value="KAJ7712956.1"/>
    <property type="molecule type" value="Genomic_DNA"/>
</dbReference>
<evidence type="ECO:0000256" key="1">
    <source>
        <dbReference type="ARBA" id="ARBA00022722"/>
    </source>
</evidence>
<keyword evidence="5" id="KW-0456">Lyase</keyword>
<comment type="caution">
    <text evidence="7">The sequence shown here is derived from an EMBL/GenBank/DDBJ whole genome shotgun (WGS) entry which is preliminary data.</text>
</comment>
<dbReference type="PANTHER" id="PTHR42104:SF2">
    <property type="entry name" value="GUANYL-SPECIFIC RIBONUCLEASE, PUTATIVE (AFU_ORTHOLOGUE AFUA_4G01200)-RELATED"/>
    <property type="match status" value="1"/>
</dbReference>
<dbReference type="GO" id="GO:0003723">
    <property type="term" value="F:RNA binding"/>
    <property type="evidence" value="ECO:0007669"/>
    <property type="project" value="InterPro"/>
</dbReference>
<dbReference type="PANTHER" id="PTHR42104">
    <property type="entry name" value="EXTRACELLULAR GUANYL-SPECIFIC RIBONUCLEASE RNTA (AFU_ORTHOLOGUE AFUA_4G03230)"/>
    <property type="match status" value="1"/>
</dbReference>
<proteinExistence type="predicted"/>
<accession>A0AAD7H5N2</accession>
<dbReference type="Gene3D" id="3.10.450.30">
    <property type="entry name" value="Microbial ribonucleases"/>
    <property type="match status" value="1"/>
</dbReference>
<dbReference type="Proteomes" id="UP001215598">
    <property type="component" value="Unassembled WGS sequence"/>
</dbReference>
<dbReference type="SUPFAM" id="SSF53933">
    <property type="entry name" value="Microbial ribonucleases"/>
    <property type="match status" value="1"/>
</dbReference>
<evidence type="ECO:0000313" key="7">
    <source>
        <dbReference type="EMBL" id="KAJ7712956.1"/>
    </source>
</evidence>
<keyword evidence="3" id="KW-0378">Hydrolase</keyword>
<gene>
    <name evidence="7" type="ORF">B0H16DRAFT_551934</name>
</gene>
<keyword evidence="1" id="KW-0540">Nuclease</keyword>
<dbReference type="InterPro" id="IPR016191">
    <property type="entry name" value="Ribonuclease/ribotoxin"/>
</dbReference>
<dbReference type="GO" id="GO:0004521">
    <property type="term" value="F:RNA endonuclease activity"/>
    <property type="evidence" value="ECO:0007669"/>
    <property type="project" value="InterPro"/>
</dbReference>
<evidence type="ECO:0000256" key="4">
    <source>
        <dbReference type="ARBA" id="ARBA00023157"/>
    </source>
</evidence>
<evidence type="ECO:0000256" key="6">
    <source>
        <dbReference type="SAM" id="SignalP"/>
    </source>
</evidence>
<evidence type="ECO:0000256" key="2">
    <source>
        <dbReference type="ARBA" id="ARBA00022759"/>
    </source>
</evidence>
<keyword evidence="2" id="KW-0255">Endonuclease</keyword>
<evidence type="ECO:0000256" key="3">
    <source>
        <dbReference type="ARBA" id="ARBA00022801"/>
    </source>
</evidence>
<feature type="chain" id="PRO_5041930757" evidence="6">
    <location>
        <begin position="20"/>
        <end position="129"/>
    </location>
</feature>
<dbReference type="AlphaFoldDB" id="A0AAD7H5N2"/>
<protein>
    <submittedName>
        <fullName evidence="7">Guanyl-specific ribonuclease C2</fullName>
    </submittedName>
</protein>
<dbReference type="GO" id="GO:0016787">
    <property type="term" value="F:hydrolase activity"/>
    <property type="evidence" value="ECO:0007669"/>
    <property type="project" value="UniProtKB-KW"/>
</dbReference>
<feature type="signal peptide" evidence="6">
    <location>
        <begin position="1"/>
        <end position="19"/>
    </location>
</feature>
<evidence type="ECO:0000256" key="5">
    <source>
        <dbReference type="ARBA" id="ARBA00023239"/>
    </source>
</evidence>
<organism evidence="7 8">
    <name type="scientific">Mycena metata</name>
    <dbReference type="NCBI Taxonomy" id="1033252"/>
    <lineage>
        <taxon>Eukaryota</taxon>
        <taxon>Fungi</taxon>
        <taxon>Dikarya</taxon>
        <taxon>Basidiomycota</taxon>
        <taxon>Agaricomycotina</taxon>
        <taxon>Agaricomycetes</taxon>
        <taxon>Agaricomycetidae</taxon>
        <taxon>Agaricales</taxon>
        <taxon>Marasmiineae</taxon>
        <taxon>Mycenaceae</taxon>
        <taxon>Mycena</taxon>
    </lineage>
</organism>
<dbReference type="Pfam" id="PF00545">
    <property type="entry name" value="Ribonuclease"/>
    <property type="match status" value="1"/>
</dbReference>
<evidence type="ECO:0000313" key="8">
    <source>
        <dbReference type="Proteomes" id="UP001215598"/>
    </source>
</evidence>